<feature type="compositionally biased region" description="Acidic residues" evidence="1">
    <location>
        <begin position="304"/>
        <end position="313"/>
    </location>
</feature>
<keyword evidence="3" id="KW-1185">Reference proteome</keyword>
<feature type="region of interest" description="Disordered" evidence="1">
    <location>
        <begin position="349"/>
        <end position="371"/>
    </location>
</feature>
<feature type="region of interest" description="Disordered" evidence="1">
    <location>
        <begin position="276"/>
        <end position="313"/>
    </location>
</feature>
<dbReference type="AlphaFoldDB" id="A0A9P0XHR1"/>
<evidence type="ECO:0000256" key="1">
    <source>
        <dbReference type="SAM" id="MobiDB-lite"/>
    </source>
</evidence>
<feature type="compositionally biased region" description="Low complexity" evidence="1">
    <location>
        <begin position="276"/>
        <end position="295"/>
    </location>
</feature>
<evidence type="ECO:0000313" key="3">
    <source>
        <dbReference type="Proteomes" id="UP001152562"/>
    </source>
</evidence>
<name>A0A9P0XHR1_PIEBR</name>
<feature type="compositionally biased region" description="Acidic residues" evidence="1">
    <location>
        <begin position="217"/>
        <end position="231"/>
    </location>
</feature>
<gene>
    <name evidence="2" type="ORF">PIBRA_LOCUS11015</name>
</gene>
<feature type="region of interest" description="Disordered" evidence="1">
    <location>
        <begin position="203"/>
        <end position="255"/>
    </location>
</feature>
<dbReference type="Proteomes" id="UP001152562">
    <property type="component" value="Unassembled WGS sequence"/>
</dbReference>
<evidence type="ECO:0000313" key="2">
    <source>
        <dbReference type="EMBL" id="CAH4034876.1"/>
    </source>
</evidence>
<proteinExistence type="predicted"/>
<protein>
    <submittedName>
        <fullName evidence="2">Uncharacterized protein</fullName>
    </submittedName>
</protein>
<sequence>MQNLDNLVGSRRHHVSSSIAGVGRRRAVSQQHWRCSAVTLCPALAADTRLPRTLHAKLRFQSESSRAHRRETNQTSNTHRVAVHSSNMRSIVYVLTLAALAAAAPAPQPAANPDPAPQPDPALDSQPEIIEIIAPAANAQETLATLNLGAAGSELSERNKRTVGILRQLFPQLTQIIEQKVQQITSTVLRVFGPVFLKAFLGNRNNGKTNGGGGTVEIDDDDEDDDDDDDVSTTIAPTRRRRALYFPPPNSIAEDNQLLSGAESQQAEVRVAFGDQQAASDQQPAAAGDQQTAAQTNSATIDEITLDDADDSEENRNKRFLSFGGGASSSGGGSGNFLFDVVRLVAGSSSGASSSGGEAEGEDGAKGDGLTEGVPGPITRLFIIANRGVANLIQDLILRIAQTSERIVNFKARLITSII</sequence>
<reference evidence="2" key="1">
    <citation type="submission" date="2022-05" db="EMBL/GenBank/DDBJ databases">
        <authorList>
            <person name="Okamura Y."/>
        </authorList>
    </citation>
    <scope>NUCLEOTIDE SEQUENCE</scope>
</reference>
<comment type="caution">
    <text evidence="2">The sequence shown here is derived from an EMBL/GenBank/DDBJ whole genome shotgun (WGS) entry which is preliminary data.</text>
</comment>
<dbReference type="EMBL" id="CALOZG010000042">
    <property type="protein sequence ID" value="CAH4034876.1"/>
    <property type="molecule type" value="Genomic_DNA"/>
</dbReference>
<accession>A0A9P0XHR1</accession>
<organism evidence="2 3">
    <name type="scientific">Pieris brassicae</name>
    <name type="common">White butterfly</name>
    <name type="synonym">Large white butterfly</name>
    <dbReference type="NCBI Taxonomy" id="7116"/>
    <lineage>
        <taxon>Eukaryota</taxon>
        <taxon>Metazoa</taxon>
        <taxon>Ecdysozoa</taxon>
        <taxon>Arthropoda</taxon>
        <taxon>Hexapoda</taxon>
        <taxon>Insecta</taxon>
        <taxon>Pterygota</taxon>
        <taxon>Neoptera</taxon>
        <taxon>Endopterygota</taxon>
        <taxon>Lepidoptera</taxon>
        <taxon>Glossata</taxon>
        <taxon>Ditrysia</taxon>
        <taxon>Papilionoidea</taxon>
        <taxon>Pieridae</taxon>
        <taxon>Pierinae</taxon>
        <taxon>Pieris</taxon>
    </lineage>
</organism>